<keyword evidence="2" id="KW-1185">Reference proteome</keyword>
<accession>A0A977KAL8</accession>
<proteinExistence type="predicted"/>
<dbReference type="KEGG" id="ipc:IPA_02050"/>
<gene>
    <name evidence="1" type="ORF">IPA_02050</name>
</gene>
<dbReference type="AlphaFoldDB" id="A0A977KAL8"/>
<dbReference type="Proteomes" id="UP001063698">
    <property type="component" value="Chromosome"/>
</dbReference>
<reference evidence="1" key="1">
    <citation type="submission" date="2013-11" db="EMBL/GenBank/DDBJ databases">
        <title>Comparative genomics of Ignicoccus.</title>
        <authorList>
            <person name="Podar M."/>
        </authorList>
    </citation>
    <scope>NUCLEOTIDE SEQUENCE</scope>
    <source>
        <strain evidence="1">DSM 13166</strain>
    </source>
</reference>
<sequence length="167" mass="19638">MCFMDESFDDKLVAVCAVCVKDDEKAYYELKRVMECSCCPEKARHWFKCSSFDPQRAIGWLLYFCERGAYVPHKLGETKRKLAEKIISRVYSSVRPTEMVLDDGLIIGNFEEFVREVKRRYKVECKIREAAGKRVLCKCKRRKKLKRWGIELADLISNLYREGVMRG</sequence>
<evidence type="ECO:0000313" key="2">
    <source>
        <dbReference type="Proteomes" id="UP001063698"/>
    </source>
</evidence>
<dbReference type="EMBL" id="CP006868">
    <property type="protein sequence ID" value="UXD22137.1"/>
    <property type="molecule type" value="Genomic_DNA"/>
</dbReference>
<name>A0A977KAL8_9CREN</name>
<evidence type="ECO:0000313" key="1">
    <source>
        <dbReference type="EMBL" id="UXD22137.1"/>
    </source>
</evidence>
<organism evidence="1 2">
    <name type="scientific">Ignicoccus pacificus DSM 13166</name>
    <dbReference type="NCBI Taxonomy" id="940294"/>
    <lineage>
        <taxon>Archaea</taxon>
        <taxon>Thermoproteota</taxon>
        <taxon>Thermoprotei</taxon>
        <taxon>Desulfurococcales</taxon>
        <taxon>Desulfurococcaceae</taxon>
        <taxon>Ignicoccus</taxon>
    </lineage>
</organism>
<protein>
    <submittedName>
        <fullName evidence="1">Uncharacterized protein</fullName>
    </submittedName>
</protein>